<gene>
    <name evidence="2" type="ORF">AFUS01_LOCUS28363</name>
</gene>
<protein>
    <submittedName>
        <fullName evidence="2">Uncharacterized protein</fullName>
    </submittedName>
</protein>
<accession>A0A8J2L8P9</accession>
<feature type="region of interest" description="Disordered" evidence="1">
    <location>
        <begin position="100"/>
        <end position="256"/>
    </location>
</feature>
<keyword evidence="3" id="KW-1185">Reference proteome</keyword>
<feature type="compositionally biased region" description="Basic residues" evidence="1">
    <location>
        <begin position="227"/>
        <end position="243"/>
    </location>
</feature>
<feature type="non-terminal residue" evidence="2">
    <location>
        <position position="256"/>
    </location>
</feature>
<sequence>ARPLRDTYAPGIKYWLKAGKELGFDVSGSTVRQKFGFSPLAFTKKNGRRVSAYTAYLKPKIRKSRGKNLRIQRYSVVSEVIFEQQLNRVARHHVHPHLPIFGGLGTGKPGNTNQGGSKPLHDGVKNHHNQPGGKPGHHHQPGGSQNQYPPGGSQNQYPPGGGHHQKPPGGSHPHKPPGGSHPHKPPGDPHHHKPQGGSHHQKPQGGSHHQKPQGGSHNKYPSGGPHHQGHHQQKHPSHHHPHDKFKQNDLGSTGNQ</sequence>
<dbReference type="EMBL" id="CAJVCH010404548">
    <property type="protein sequence ID" value="CAG7817819.1"/>
    <property type="molecule type" value="Genomic_DNA"/>
</dbReference>
<reference evidence="2" key="1">
    <citation type="submission" date="2021-06" db="EMBL/GenBank/DDBJ databases">
        <authorList>
            <person name="Hodson N. C."/>
            <person name="Mongue J. A."/>
            <person name="Jaron S. K."/>
        </authorList>
    </citation>
    <scope>NUCLEOTIDE SEQUENCE</scope>
</reference>
<evidence type="ECO:0000313" key="2">
    <source>
        <dbReference type="EMBL" id="CAG7817819.1"/>
    </source>
</evidence>
<proteinExistence type="predicted"/>
<dbReference type="Proteomes" id="UP000708208">
    <property type="component" value="Unassembled WGS sequence"/>
</dbReference>
<comment type="caution">
    <text evidence="2">The sequence shown here is derived from an EMBL/GenBank/DDBJ whole genome shotgun (WGS) entry which is preliminary data.</text>
</comment>
<evidence type="ECO:0000313" key="3">
    <source>
        <dbReference type="Proteomes" id="UP000708208"/>
    </source>
</evidence>
<feature type="non-terminal residue" evidence="2">
    <location>
        <position position="1"/>
    </location>
</feature>
<dbReference type="AlphaFoldDB" id="A0A8J2L8P9"/>
<feature type="compositionally biased region" description="Basic residues" evidence="1">
    <location>
        <begin position="190"/>
        <end position="202"/>
    </location>
</feature>
<evidence type="ECO:0000256" key="1">
    <source>
        <dbReference type="SAM" id="MobiDB-lite"/>
    </source>
</evidence>
<name>A0A8J2L8P9_9HEXA</name>
<organism evidence="2 3">
    <name type="scientific">Allacma fusca</name>
    <dbReference type="NCBI Taxonomy" id="39272"/>
    <lineage>
        <taxon>Eukaryota</taxon>
        <taxon>Metazoa</taxon>
        <taxon>Ecdysozoa</taxon>
        <taxon>Arthropoda</taxon>
        <taxon>Hexapoda</taxon>
        <taxon>Collembola</taxon>
        <taxon>Symphypleona</taxon>
        <taxon>Sminthuridae</taxon>
        <taxon>Allacma</taxon>
    </lineage>
</organism>